<name>A0A081KDB4_9GAMM</name>
<evidence type="ECO:0000313" key="1">
    <source>
        <dbReference type="EMBL" id="KEI72140.1"/>
    </source>
</evidence>
<dbReference type="AlphaFoldDB" id="A0A081KDB4"/>
<comment type="caution">
    <text evidence="1">The sequence shown here is derived from an EMBL/GenBank/DDBJ whole genome shotgun (WGS) entry which is preliminary data.</text>
</comment>
<keyword evidence="2" id="KW-1185">Reference proteome</keyword>
<protein>
    <submittedName>
        <fullName evidence="1">Uncharacterized protein</fullName>
    </submittedName>
</protein>
<dbReference type="Proteomes" id="UP000027997">
    <property type="component" value="Unassembled WGS sequence"/>
</dbReference>
<organism evidence="1 2">
    <name type="scientific">Endozoicomonas elysicola</name>
    <dbReference type="NCBI Taxonomy" id="305900"/>
    <lineage>
        <taxon>Bacteria</taxon>
        <taxon>Pseudomonadati</taxon>
        <taxon>Pseudomonadota</taxon>
        <taxon>Gammaproteobacteria</taxon>
        <taxon>Oceanospirillales</taxon>
        <taxon>Endozoicomonadaceae</taxon>
        <taxon>Endozoicomonas</taxon>
    </lineage>
</organism>
<accession>A0A081KDB4</accession>
<proteinExistence type="predicted"/>
<reference evidence="1 2" key="1">
    <citation type="submission" date="2014-06" db="EMBL/GenBank/DDBJ databases">
        <title>Whole Genome Sequences of Three Symbiotic Endozoicomonas Bacteria.</title>
        <authorList>
            <person name="Neave M.J."/>
            <person name="Apprill A."/>
            <person name="Voolstra C.R."/>
        </authorList>
    </citation>
    <scope>NUCLEOTIDE SEQUENCE [LARGE SCALE GENOMIC DNA]</scope>
    <source>
        <strain evidence="1 2">DSM 22380</strain>
    </source>
</reference>
<gene>
    <name evidence="1" type="ORF">GV64_16655</name>
</gene>
<evidence type="ECO:0000313" key="2">
    <source>
        <dbReference type="Proteomes" id="UP000027997"/>
    </source>
</evidence>
<dbReference type="EMBL" id="JOJP01000001">
    <property type="protein sequence ID" value="KEI72140.1"/>
    <property type="molecule type" value="Genomic_DNA"/>
</dbReference>
<dbReference type="RefSeq" id="WP_020583975.1">
    <property type="nucleotide sequence ID" value="NZ_JOJP01000001.1"/>
</dbReference>
<sequence length="342" mass="38820">MNVGRVFISNFVDEVVASFSGIESIAQRSYQSAFSRAQSLDSVCKMTPDECAKDLTQRNISIFNDRGHLFLNRVAPVIDDACHALDTTVCYETANYLYGKLADKSQEKRQIHFYNDSLGKLLLMFDAVDGADGENRVFKCGLCALREGVAEDKKIGILHEFIVVKCDGLFHLYQSMADYYTLRDFIKEETFFLDGVRPFQKKMDVLRAQIKLGESSRDLAIKAANLNGEGTDLDYIYSYGFWGDRAIEHDALLKALLDEYALRENQELTLRRKNIKSAFQIKKGSSSVQFKERVLFPLFMACQNIDDGCFISLFGVDRASLALERRHEVFLEVASSPIHLQE</sequence>